<gene>
    <name evidence="1" type="ORF">PLAN_70307</name>
</gene>
<keyword evidence="2" id="KW-1185">Reference proteome</keyword>
<dbReference type="PANTHER" id="PTHR38733:SF1">
    <property type="entry name" value="TYPE IV METHYL-DIRECTED RESTRICTION ENZYME ECOKMCRBC"/>
    <property type="match status" value="1"/>
</dbReference>
<organism evidence="1 2">
    <name type="scientific">Planktothrix rubescens CCAP 1459/22</name>
    <dbReference type="NCBI Taxonomy" id="329571"/>
    <lineage>
        <taxon>Bacteria</taxon>
        <taxon>Bacillati</taxon>
        <taxon>Cyanobacteriota</taxon>
        <taxon>Cyanophyceae</taxon>
        <taxon>Oscillatoriophycideae</taxon>
        <taxon>Oscillatoriales</taxon>
        <taxon>Microcoleaceae</taxon>
        <taxon>Planktothrix</taxon>
    </lineage>
</organism>
<dbReference type="RefSeq" id="WP_026786476.1">
    <property type="nucleotide sequence ID" value="NZ_LR812491.1"/>
</dbReference>
<proteinExistence type="predicted"/>
<evidence type="ECO:0000313" key="1">
    <source>
        <dbReference type="EMBL" id="CAC5345730.1"/>
    </source>
</evidence>
<name>A0A6J7ZTN2_PLARU</name>
<dbReference type="Proteomes" id="UP000196521">
    <property type="component" value="Unassembled WGS sequence"/>
</dbReference>
<comment type="caution">
    <text evidence="1">The sequence shown here is derived from an EMBL/GenBank/DDBJ whole genome shotgun (WGS) entry which is preliminary data.</text>
</comment>
<dbReference type="InterPro" id="IPR019292">
    <property type="entry name" value="McrC"/>
</dbReference>
<dbReference type="EMBL" id="CZCZ02000017">
    <property type="protein sequence ID" value="CAC5345730.1"/>
    <property type="molecule type" value="Genomic_DNA"/>
</dbReference>
<dbReference type="Pfam" id="PF10117">
    <property type="entry name" value="McrBC"/>
    <property type="match status" value="1"/>
</dbReference>
<reference evidence="1" key="1">
    <citation type="submission" date="2020-05" db="EMBL/GenBank/DDBJ databases">
        <authorList>
            <consortium name="Genoscope - CEA"/>
            <person name="William W."/>
        </authorList>
    </citation>
    <scope>NUCLEOTIDE SEQUENCE [LARGE SCALE GENOMIC DNA]</scope>
    <source>
        <strain evidence="1">PCC 7821</strain>
    </source>
</reference>
<dbReference type="InterPro" id="IPR011604">
    <property type="entry name" value="PDDEXK-like_dom_sf"/>
</dbReference>
<sequence length="400" mass="46853">MKIIELIEYKPKFFKLEELEEAIADLIYHKYSKDSKYIEIEYPSPKTQKQYKLTAKSYVGFIPLTPDIQIFLKPKVPIANLFRMLEYTYDLKSFQLLDGSVHCDTIPEFYNRLADILIQKILAQSRKGFYRTYVKNTELLPYVRGKVDFKYQFKHPGTVKLNCEYNQYTADIEDNQILLWTLYIIGRSGLCSEQLSTTVRKAYHTLQGLATQRPFKGDDCINRSYNRLNQDYQTLHSLCRFFLDNCGVAHQVGNYQMFPFLVRTDILYEKFVYAWLKSHLPANFEIKDQESVNFCKIVDSKIDLVIYDKNTKQVIFILDTKYKIPDSKPSNQDIYQAIAYATLKNSQNAILVYPKPLNQPLNGLFPNSSIRLQSLTFSLEDDLEQSGQRFLKALLNQYNN</sequence>
<accession>A0A6J7ZTN2</accession>
<dbReference type="PANTHER" id="PTHR38733">
    <property type="entry name" value="PROTEIN MCRC"/>
    <property type="match status" value="1"/>
</dbReference>
<evidence type="ECO:0000313" key="2">
    <source>
        <dbReference type="Proteomes" id="UP000196521"/>
    </source>
</evidence>
<protein>
    <submittedName>
        <fullName evidence="1">Restriction enzyme modulator protein</fullName>
    </submittedName>
</protein>
<dbReference type="AlphaFoldDB" id="A0A6J7ZTN2"/>
<dbReference type="Gene3D" id="3.90.320.10">
    <property type="match status" value="1"/>
</dbReference>